<name>A0A0A3YYI0_9GAMM</name>
<dbReference type="EMBL" id="JRUQ01000042">
    <property type="protein sequence ID" value="KGT91897.1"/>
    <property type="molecule type" value="Genomic_DNA"/>
</dbReference>
<feature type="domain" description="DUF7661" evidence="1">
    <location>
        <begin position="1"/>
        <end position="72"/>
    </location>
</feature>
<evidence type="ECO:0000313" key="2">
    <source>
        <dbReference type="EMBL" id="KGT91897.1"/>
    </source>
</evidence>
<comment type="caution">
    <text evidence="2">The sequence shown here is derived from an EMBL/GenBank/DDBJ whole genome shotgun (WGS) entry which is preliminary data.</text>
</comment>
<evidence type="ECO:0000313" key="3">
    <source>
        <dbReference type="Proteomes" id="UP000030351"/>
    </source>
</evidence>
<reference evidence="2 3" key="1">
    <citation type="submission" date="2014-10" db="EMBL/GenBank/DDBJ databases">
        <title>Genome sequence of Erwinia typographi M043b.</title>
        <authorList>
            <person name="Chan K.-G."/>
            <person name="Tan W.-S."/>
        </authorList>
    </citation>
    <scope>NUCLEOTIDE SEQUENCE [LARGE SCALE GENOMIC DNA]</scope>
    <source>
        <strain evidence="2 3">M043b</strain>
    </source>
</reference>
<organism evidence="2 3">
    <name type="scientific">Erwinia typographi</name>
    <dbReference type="NCBI Taxonomy" id="371042"/>
    <lineage>
        <taxon>Bacteria</taxon>
        <taxon>Pseudomonadati</taxon>
        <taxon>Pseudomonadota</taxon>
        <taxon>Gammaproteobacteria</taxon>
        <taxon>Enterobacterales</taxon>
        <taxon>Erwiniaceae</taxon>
        <taxon>Erwinia</taxon>
    </lineage>
</organism>
<protein>
    <recommendedName>
        <fullName evidence="1">DUF7661 domain-containing protein</fullName>
    </recommendedName>
</protein>
<dbReference type="InterPro" id="IPR056078">
    <property type="entry name" value="DUF7661"/>
</dbReference>
<keyword evidence="3" id="KW-1185">Reference proteome</keyword>
<dbReference type="RefSeq" id="WP_034894584.1">
    <property type="nucleotide sequence ID" value="NZ_JRUQ01000042.1"/>
</dbReference>
<evidence type="ECO:0000259" key="1">
    <source>
        <dbReference type="Pfam" id="PF24697"/>
    </source>
</evidence>
<dbReference type="eggNOG" id="ENOG50331S8">
    <property type="taxonomic scope" value="Bacteria"/>
</dbReference>
<accession>A0A0A3YYI0</accession>
<gene>
    <name evidence="2" type="ORF">NG99_15115</name>
</gene>
<sequence>MLIYDVFGRHIGVRREQNRWLVFRVDLSEQKFSRLYDVAIPDDMNQDDIPLWLGDIFHEAATEQHPDVKQIQ</sequence>
<dbReference type="OrthoDB" id="8758505at2"/>
<proteinExistence type="predicted"/>
<dbReference type="AlphaFoldDB" id="A0A0A3YYI0"/>
<dbReference type="Pfam" id="PF24697">
    <property type="entry name" value="DUF7661"/>
    <property type="match status" value="1"/>
</dbReference>
<dbReference type="Proteomes" id="UP000030351">
    <property type="component" value="Unassembled WGS sequence"/>
</dbReference>